<dbReference type="AlphaFoldDB" id="A0A3P3TAF8"/>
<dbReference type="Proteomes" id="UP000267017">
    <property type="component" value="Unassembled WGS sequence"/>
</dbReference>
<sequence>MENSVQKPLILGNFYNGEGEMAWAWWLEEHGLLSIVGDLHLSPRKKIVAEITELMGRRDPNSVFTITNQPPQLGEPANIKAILWVEDFPDPPEFFNDRQFYIDNRHFFSSFYFNLIAKIQGIPRSQLLPPISFKPHIEGPLIGYKRAIEALSDDVPYKQDMINYLSGLTDVPWVSVKDQGRKYFIDPNQSLYEQALSFLRAAWSFWAYTCQTEEPQQMLLVIEIPKELLRKGIDPLIEKVIFQAISILKYVSAVTTTSIILSSEMLYPAPELAFRYKLLFQTADADLDFTNEGIKNMVDPALLHEWERGNKNVGIWMDDFAIDENDRQILVRIGDFPPFFWDDFVLS</sequence>
<proteinExistence type="predicted"/>
<name>A0A3P3TAF8_9BACL</name>
<dbReference type="OrthoDB" id="2861338at2"/>
<evidence type="ECO:0000313" key="2">
    <source>
        <dbReference type="Proteomes" id="UP000267017"/>
    </source>
</evidence>
<comment type="caution">
    <text evidence="1">The sequence shown here is derived from an EMBL/GenBank/DDBJ whole genome shotgun (WGS) entry which is preliminary data.</text>
</comment>
<protein>
    <submittedName>
        <fullName evidence="1">Uncharacterized protein</fullName>
    </submittedName>
</protein>
<gene>
    <name evidence="1" type="ORF">EHV15_35500</name>
</gene>
<organism evidence="1 2">
    <name type="scientific">Paenibacillus oralis</name>
    <dbReference type="NCBI Taxonomy" id="2490856"/>
    <lineage>
        <taxon>Bacteria</taxon>
        <taxon>Bacillati</taxon>
        <taxon>Bacillota</taxon>
        <taxon>Bacilli</taxon>
        <taxon>Bacillales</taxon>
        <taxon>Paenibacillaceae</taxon>
        <taxon>Paenibacillus</taxon>
    </lineage>
</organism>
<reference evidence="1 2" key="1">
    <citation type="submission" date="2018-11" db="EMBL/GenBank/DDBJ databases">
        <title>Genome sequencing of Paenibacillus sp. KCOM 3021 (= ChDC PVNT-B20).</title>
        <authorList>
            <person name="Kook J.-K."/>
            <person name="Park S.-N."/>
            <person name="Lim Y.K."/>
        </authorList>
    </citation>
    <scope>NUCLEOTIDE SEQUENCE [LARGE SCALE GENOMIC DNA]</scope>
    <source>
        <strain evidence="1 2">KCOM 3021</strain>
    </source>
</reference>
<dbReference type="RefSeq" id="WP_128635975.1">
    <property type="nucleotide sequence ID" value="NZ_RRCN01000002.1"/>
</dbReference>
<keyword evidence="2" id="KW-1185">Reference proteome</keyword>
<accession>A0A3P3TAF8</accession>
<evidence type="ECO:0000313" key="1">
    <source>
        <dbReference type="EMBL" id="RRJ54882.1"/>
    </source>
</evidence>
<dbReference type="EMBL" id="RRCN01000002">
    <property type="protein sequence ID" value="RRJ54882.1"/>
    <property type="molecule type" value="Genomic_DNA"/>
</dbReference>